<proteinExistence type="predicted"/>
<evidence type="ECO:0000313" key="3">
    <source>
        <dbReference type="Proteomes" id="UP001222325"/>
    </source>
</evidence>
<protein>
    <submittedName>
        <fullName evidence="2">Uncharacterized protein</fullName>
    </submittedName>
</protein>
<reference evidence="2" key="1">
    <citation type="submission" date="2023-03" db="EMBL/GenBank/DDBJ databases">
        <title>Massive genome expansion in bonnet fungi (Mycena s.s.) driven by repeated elements and novel gene families across ecological guilds.</title>
        <authorList>
            <consortium name="Lawrence Berkeley National Laboratory"/>
            <person name="Harder C.B."/>
            <person name="Miyauchi S."/>
            <person name="Viragh M."/>
            <person name="Kuo A."/>
            <person name="Thoen E."/>
            <person name="Andreopoulos B."/>
            <person name="Lu D."/>
            <person name="Skrede I."/>
            <person name="Drula E."/>
            <person name="Henrissat B."/>
            <person name="Morin E."/>
            <person name="Kohler A."/>
            <person name="Barry K."/>
            <person name="LaButti K."/>
            <person name="Morin E."/>
            <person name="Salamov A."/>
            <person name="Lipzen A."/>
            <person name="Mereny Z."/>
            <person name="Hegedus B."/>
            <person name="Baldrian P."/>
            <person name="Stursova M."/>
            <person name="Weitz H."/>
            <person name="Taylor A."/>
            <person name="Grigoriev I.V."/>
            <person name="Nagy L.G."/>
            <person name="Martin F."/>
            <person name="Kauserud H."/>
        </authorList>
    </citation>
    <scope>NUCLEOTIDE SEQUENCE</scope>
    <source>
        <strain evidence="2">CBHHK173m</strain>
    </source>
</reference>
<name>A0AAD6TRN0_9AGAR</name>
<dbReference type="Proteomes" id="UP001222325">
    <property type="component" value="Unassembled WGS sequence"/>
</dbReference>
<feature type="compositionally biased region" description="Pro residues" evidence="1">
    <location>
        <begin position="79"/>
        <end position="91"/>
    </location>
</feature>
<feature type="compositionally biased region" description="Low complexity" evidence="1">
    <location>
        <begin position="92"/>
        <end position="103"/>
    </location>
</feature>
<comment type="caution">
    <text evidence="2">The sequence shown here is derived from an EMBL/GenBank/DDBJ whole genome shotgun (WGS) entry which is preliminary data.</text>
</comment>
<evidence type="ECO:0000256" key="1">
    <source>
        <dbReference type="SAM" id="MobiDB-lite"/>
    </source>
</evidence>
<organism evidence="2 3">
    <name type="scientific">Mycena belliarum</name>
    <dbReference type="NCBI Taxonomy" id="1033014"/>
    <lineage>
        <taxon>Eukaryota</taxon>
        <taxon>Fungi</taxon>
        <taxon>Dikarya</taxon>
        <taxon>Basidiomycota</taxon>
        <taxon>Agaricomycotina</taxon>
        <taxon>Agaricomycetes</taxon>
        <taxon>Agaricomycetidae</taxon>
        <taxon>Agaricales</taxon>
        <taxon>Marasmiineae</taxon>
        <taxon>Mycenaceae</taxon>
        <taxon>Mycena</taxon>
    </lineage>
</organism>
<gene>
    <name evidence="2" type="ORF">B0H15DRAFT_955850</name>
</gene>
<accession>A0AAD6TRN0</accession>
<feature type="region of interest" description="Disordered" evidence="1">
    <location>
        <begin position="74"/>
        <end position="140"/>
    </location>
</feature>
<dbReference type="AlphaFoldDB" id="A0AAD6TRN0"/>
<dbReference type="EMBL" id="JARJCN010000084">
    <property type="protein sequence ID" value="KAJ7076174.1"/>
    <property type="molecule type" value="Genomic_DNA"/>
</dbReference>
<evidence type="ECO:0000313" key="2">
    <source>
        <dbReference type="EMBL" id="KAJ7076174.1"/>
    </source>
</evidence>
<keyword evidence="3" id="KW-1185">Reference proteome</keyword>
<sequence length="140" mass="15013">MSGTAVLAYSDIGSHSFELEDTQGSASASPIGQRGTRYVRPVEPLGGAAPLRFCDRVCSRSAGAVATERRIVRARLGPRLPPPPSLRPPRPSSLVPRPSSLVPRLERRFELGVGGEGSEHERAASRPRPPYVASPRIRPA</sequence>